<dbReference type="InterPro" id="IPR011712">
    <property type="entry name" value="Sig_transdc_His_kin_sub3_dim/P"/>
</dbReference>
<feature type="transmembrane region" description="Helical" evidence="19">
    <location>
        <begin position="379"/>
        <end position="397"/>
    </location>
</feature>
<comment type="function">
    <text evidence="17">Member of the two-component regulatory system NreB/NreC involved in the control of dissimilatory nitrate/nitrite reduction in response to oxygen. NreB functions as a direct oxygen sensor histidine kinase which is autophosphorylated, in the absence of oxygen, probably at the conserved histidine residue, and transfers its phosphate group probably to a conserved aspartate residue of NreC. NreB/NreC activates the expression of the nitrate (narGHJI) and nitrite (nir) reductase operons, as well as the putative nitrate transporter gene narT.</text>
</comment>
<keyword evidence="7" id="KW-0963">Cytoplasm</keyword>
<evidence type="ECO:0000256" key="14">
    <source>
        <dbReference type="ARBA" id="ARBA00023004"/>
    </source>
</evidence>
<keyword evidence="22" id="KW-1185">Reference proteome</keyword>
<evidence type="ECO:0000256" key="5">
    <source>
        <dbReference type="ARBA" id="ARBA00017322"/>
    </source>
</evidence>
<evidence type="ECO:0000256" key="19">
    <source>
        <dbReference type="SAM" id="Phobius"/>
    </source>
</evidence>
<keyword evidence="14" id="KW-0408">Iron</keyword>
<dbReference type="InterPro" id="IPR011990">
    <property type="entry name" value="TPR-like_helical_dom_sf"/>
</dbReference>
<keyword evidence="11" id="KW-0547">Nucleotide-binding</keyword>
<evidence type="ECO:0000256" key="10">
    <source>
        <dbReference type="ARBA" id="ARBA00022723"/>
    </source>
</evidence>
<sequence length="639" mass="74814">MRILLVIVLTFCLAPIFFSFAQEEGNLLYKAEKLFIHKSYSKAKQLITRMYLSDSSNIDYPIFLGKIYAHEFKKDSSMYWLDKAEKLVTENTYSNQLFQYNLWRGYNYEVNKNFDKALEAYFVAKKQIADINIKNPYYINFLYQRVLLIYSENNYKEKVQNWIYLYTKIKDSLNDNSFTNRYHNTLGKHFHYKKKGILALEQFNKSIEYSKKLRDSTMLSNSYFHKGIIYAEYLKTQDSARHYYSLGKDVCNCKENKLFQSTYKYNVARTHLYEQDFLMAKKWLFNTLKDTIPSRKLHVKNNVYRDLYDVYKSVNQIDSAFYYLELHKAYNDSLNILDREKALAKLQTQYEVTEQEKRIVQLLNTNLKSEANRVRNKNFLFASLILLLFGSITAFLINKSTKRKQRIAEQQREIEVQKTEKLLKEQELTAIDAMIAGQEKERQRLANDLHDNLGSTLATIKLHFQHLKNNWDNPKGENIEELYTHTDGLLDEAYQKVRTMAHEKNSGVMANQGLLPAIKKLAKKVSSGKELHIEVQDYGLEERLDNALEISIFRMIQELITNTIKHANASEIHISLTNHDSLLNIIIEDNGKGFNAKILPQKEGMGLATIEKRVEHLEGTFEIDSTKGKGTNIIINIPI</sequence>
<dbReference type="InterPro" id="IPR004358">
    <property type="entry name" value="Sig_transdc_His_kin-like_C"/>
</dbReference>
<dbReference type="Gene3D" id="3.30.565.10">
    <property type="entry name" value="Histidine kinase-like ATPase, C-terminal domain"/>
    <property type="match status" value="1"/>
</dbReference>
<dbReference type="RefSeq" id="WP_324178622.1">
    <property type="nucleotide sequence ID" value="NZ_BAABAW010000003.1"/>
</dbReference>
<dbReference type="Pfam" id="PF07730">
    <property type="entry name" value="HisKA_3"/>
    <property type="match status" value="1"/>
</dbReference>
<evidence type="ECO:0000313" key="22">
    <source>
        <dbReference type="Proteomes" id="UP001327027"/>
    </source>
</evidence>
<dbReference type="SMART" id="SM00387">
    <property type="entry name" value="HATPase_c"/>
    <property type="match status" value="1"/>
</dbReference>
<evidence type="ECO:0000256" key="17">
    <source>
        <dbReference type="ARBA" id="ARBA00024827"/>
    </source>
</evidence>
<name>A0ABU5ZTI3_9FLAO</name>
<evidence type="ECO:0000256" key="8">
    <source>
        <dbReference type="ARBA" id="ARBA00022553"/>
    </source>
</evidence>
<accession>A0ABU5ZTI3</accession>
<dbReference type="InterPro" id="IPR005467">
    <property type="entry name" value="His_kinase_dom"/>
</dbReference>
<dbReference type="PANTHER" id="PTHR24421">
    <property type="entry name" value="NITRATE/NITRITE SENSOR PROTEIN NARX-RELATED"/>
    <property type="match status" value="1"/>
</dbReference>
<evidence type="ECO:0000256" key="6">
    <source>
        <dbReference type="ARBA" id="ARBA00022485"/>
    </source>
</evidence>
<evidence type="ECO:0000256" key="12">
    <source>
        <dbReference type="ARBA" id="ARBA00022777"/>
    </source>
</evidence>
<evidence type="ECO:0000256" key="13">
    <source>
        <dbReference type="ARBA" id="ARBA00022840"/>
    </source>
</evidence>
<reference evidence="21 22" key="1">
    <citation type="journal article" date="2013" name="Int. J. Syst. Evol. Microbiol.">
        <title>Aquimarina gracilis sp. nov., isolated from the gut microflora of a mussel, Mytilus coruscus, and emended description of Aquimarina spongiae.</title>
        <authorList>
            <person name="Park S.C."/>
            <person name="Choe H.N."/>
            <person name="Baik K.S."/>
            <person name="Seong C.N."/>
        </authorList>
    </citation>
    <scope>NUCLEOTIDE SEQUENCE [LARGE SCALE GENOMIC DNA]</scope>
    <source>
        <strain evidence="21 22">PSC32</strain>
    </source>
</reference>
<dbReference type="Gene3D" id="1.20.5.1930">
    <property type="match status" value="1"/>
</dbReference>
<dbReference type="PANTHER" id="PTHR24421:SF10">
    <property type="entry name" value="NITRATE_NITRITE SENSOR PROTEIN NARQ"/>
    <property type="match status" value="1"/>
</dbReference>
<keyword evidence="6" id="KW-0004">4Fe-4S</keyword>
<dbReference type="InterPro" id="IPR003594">
    <property type="entry name" value="HATPase_dom"/>
</dbReference>
<keyword evidence="15" id="KW-0902">Two-component regulatory system</keyword>
<evidence type="ECO:0000256" key="11">
    <source>
        <dbReference type="ARBA" id="ARBA00022741"/>
    </source>
</evidence>
<evidence type="ECO:0000313" key="21">
    <source>
        <dbReference type="EMBL" id="MEB3344581.1"/>
    </source>
</evidence>
<evidence type="ECO:0000256" key="1">
    <source>
        <dbReference type="ARBA" id="ARBA00000085"/>
    </source>
</evidence>
<evidence type="ECO:0000256" key="4">
    <source>
        <dbReference type="ARBA" id="ARBA00012438"/>
    </source>
</evidence>
<evidence type="ECO:0000256" key="3">
    <source>
        <dbReference type="ARBA" id="ARBA00004496"/>
    </source>
</evidence>
<organism evidence="21 22">
    <name type="scientific">Aquimarina gracilis</name>
    <dbReference type="NCBI Taxonomy" id="874422"/>
    <lineage>
        <taxon>Bacteria</taxon>
        <taxon>Pseudomonadati</taxon>
        <taxon>Bacteroidota</taxon>
        <taxon>Flavobacteriia</taxon>
        <taxon>Flavobacteriales</taxon>
        <taxon>Flavobacteriaceae</taxon>
        <taxon>Aquimarina</taxon>
    </lineage>
</organism>
<keyword evidence="13" id="KW-0067">ATP-binding</keyword>
<dbReference type="Proteomes" id="UP001327027">
    <property type="component" value="Unassembled WGS sequence"/>
</dbReference>
<dbReference type="EC" id="2.7.13.3" evidence="4"/>
<evidence type="ECO:0000259" key="20">
    <source>
        <dbReference type="PROSITE" id="PS50109"/>
    </source>
</evidence>
<dbReference type="EMBL" id="JAYKLX010000002">
    <property type="protein sequence ID" value="MEB3344581.1"/>
    <property type="molecule type" value="Genomic_DNA"/>
</dbReference>
<evidence type="ECO:0000256" key="2">
    <source>
        <dbReference type="ARBA" id="ARBA00001966"/>
    </source>
</evidence>
<keyword evidence="8" id="KW-0597">Phosphoprotein</keyword>
<dbReference type="SUPFAM" id="SSF55874">
    <property type="entry name" value="ATPase domain of HSP90 chaperone/DNA topoisomerase II/histidine kinase"/>
    <property type="match status" value="1"/>
</dbReference>
<feature type="domain" description="Histidine kinase" evidence="20">
    <location>
        <begin position="552"/>
        <end position="639"/>
    </location>
</feature>
<keyword evidence="9" id="KW-0808">Transferase</keyword>
<keyword evidence="19" id="KW-0812">Transmembrane</keyword>
<dbReference type="PROSITE" id="PS50109">
    <property type="entry name" value="HIS_KIN"/>
    <property type="match status" value="1"/>
</dbReference>
<dbReference type="CDD" id="cd16917">
    <property type="entry name" value="HATPase_UhpB-NarQ-NarX-like"/>
    <property type="match status" value="1"/>
</dbReference>
<comment type="catalytic activity">
    <reaction evidence="1">
        <text>ATP + protein L-histidine = ADP + protein N-phospho-L-histidine.</text>
        <dbReference type="EC" id="2.7.13.3"/>
    </reaction>
</comment>
<dbReference type="InterPro" id="IPR036890">
    <property type="entry name" value="HATPase_C_sf"/>
</dbReference>
<keyword evidence="19" id="KW-0472">Membrane</keyword>
<dbReference type="Gene3D" id="1.25.40.10">
    <property type="entry name" value="Tetratricopeptide repeat domain"/>
    <property type="match status" value="1"/>
</dbReference>
<dbReference type="Pfam" id="PF02518">
    <property type="entry name" value="HATPase_c"/>
    <property type="match status" value="1"/>
</dbReference>
<keyword evidence="12 21" id="KW-0418">Kinase</keyword>
<keyword evidence="19" id="KW-1133">Transmembrane helix</keyword>
<comment type="cofactor">
    <cofactor evidence="2">
        <name>[4Fe-4S] cluster</name>
        <dbReference type="ChEBI" id="CHEBI:49883"/>
    </cofactor>
</comment>
<dbReference type="PRINTS" id="PR00344">
    <property type="entry name" value="BCTRLSENSOR"/>
</dbReference>
<protein>
    <recommendedName>
        <fullName evidence="5">Oxygen sensor histidine kinase NreB</fullName>
        <ecNumber evidence="4">2.7.13.3</ecNumber>
    </recommendedName>
    <alternativeName>
        <fullName evidence="18">Nitrogen regulation protein B</fullName>
    </alternativeName>
</protein>
<evidence type="ECO:0000256" key="9">
    <source>
        <dbReference type="ARBA" id="ARBA00022679"/>
    </source>
</evidence>
<evidence type="ECO:0000256" key="7">
    <source>
        <dbReference type="ARBA" id="ARBA00022490"/>
    </source>
</evidence>
<dbReference type="GO" id="GO:0016301">
    <property type="term" value="F:kinase activity"/>
    <property type="evidence" value="ECO:0007669"/>
    <property type="project" value="UniProtKB-KW"/>
</dbReference>
<comment type="caution">
    <text evidence="21">The sequence shown here is derived from an EMBL/GenBank/DDBJ whole genome shotgun (WGS) entry which is preliminary data.</text>
</comment>
<keyword evidence="16" id="KW-0411">Iron-sulfur</keyword>
<comment type="subcellular location">
    <subcellularLocation>
        <location evidence="3">Cytoplasm</location>
    </subcellularLocation>
</comment>
<dbReference type="InterPro" id="IPR050482">
    <property type="entry name" value="Sensor_HK_TwoCompSys"/>
</dbReference>
<evidence type="ECO:0000256" key="16">
    <source>
        <dbReference type="ARBA" id="ARBA00023014"/>
    </source>
</evidence>
<proteinExistence type="predicted"/>
<keyword evidence="10" id="KW-0479">Metal-binding</keyword>
<gene>
    <name evidence="21" type="ORF">U6A24_03860</name>
</gene>
<evidence type="ECO:0000256" key="18">
    <source>
        <dbReference type="ARBA" id="ARBA00030800"/>
    </source>
</evidence>
<evidence type="ECO:0000256" key="15">
    <source>
        <dbReference type="ARBA" id="ARBA00023012"/>
    </source>
</evidence>